<feature type="transmembrane region" description="Helical" evidence="6">
    <location>
        <begin position="195"/>
        <end position="213"/>
    </location>
</feature>
<feature type="transmembrane region" description="Helical" evidence="6">
    <location>
        <begin position="389"/>
        <end position="407"/>
    </location>
</feature>
<feature type="transmembrane region" description="Helical" evidence="6">
    <location>
        <begin position="267"/>
        <end position="292"/>
    </location>
</feature>
<feature type="transmembrane region" description="Helical" evidence="6">
    <location>
        <begin position="61"/>
        <end position="83"/>
    </location>
</feature>
<dbReference type="Proteomes" id="UP000440096">
    <property type="component" value="Unassembled WGS sequence"/>
</dbReference>
<evidence type="ECO:0000256" key="2">
    <source>
        <dbReference type="ARBA" id="ARBA00022475"/>
    </source>
</evidence>
<dbReference type="AlphaFoldDB" id="A0A6N7YKJ3"/>
<dbReference type="Gene3D" id="1.20.1740.10">
    <property type="entry name" value="Amino acid/polyamine transporter I"/>
    <property type="match status" value="1"/>
</dbReference>
<dbReference type="InterPro" id="IPR050367">
    <property type="entry name" value="APC_superfamily"/>
</dbReference>
<organism evidence="7 8">
    <name type="scientific">Amycolatopsis pithecellobii</name>
    <dbReference type="NCBI Taxonomy" id="664692"/>
    <lineage>
        <taxon>Bacteria</taxon>
        <taxon>Bacillati</taxon>
        <taxon>Actinomycetota</taxon>
        <taxon>Actinomycetes</taxon>
        <taxon>Pseudonocardiales</taxon>
        <taxon>Pseudonocardiaceae</taxon>
        <taxon>Amycolatopsis</taxon>
    </lineage>
</organism>
<reference evidence="7 8" key="1">
    <citation type="submission" date="2019-11" db="EMBL/GenBank/DDBJ databases">
        <title>Draft genome of Amycolatopsis RM579.</title>
        <authorList>
            <person name="Duangmal K."/>
            <person name="Mingma R."/>
        </authorList>
    </citation>
    <scope>NUCLEOTIDE SEQUENCE [LARGE SCALE GENOMIC DNA]</scope>
    <source>
        <strain evidence="7 8">RM579</strain>
    </source>
</reference>
<feature type="transmembrane region" description="Helical" evidence="6">
    <location>
        <begin position="419"/>
        <end position="452"/>
    </location>
</feature>
<dbReference type="InterPro" id="IPR002293">
    <property type="entry name" value="AA/rel_permease1"/>
</dbReference>
<feature type="transmembrane region" description="Helical" evidence="6">
    <location>
        <begin position="364"/>
        <end position="383"/>
    </location>
</feature>
<evidence type="ECO:0000256" key="4">
    <source>
        <dbReference type="ARBA" id="ARBA00022989"/>
    </source>
</evidence>
<name>A0A6N7YKJ3_9PSEU</name>
<evidence type="ECO:0000313" key="7">
    <source>
        <dbReference type="EMBL" id="MTD52398.1"/>
    </source>
</evidence>
<keyword evidence="2" id="KW-1003">Cell membrane</keyword>
<dbReference type="PIRSF" id="PIRSF006060">
    <property type="entry name" value="AA_transporter"/>
    <property type="match status" value="1"/>
</dbReference>
<evidence type="ECO:0000256" key="6">
    <source>
        <dbReference type="SAM" id="Phobius"/>
    </source>
</evidence>
<evidence type="ECO:0000256" key="1">
    <source>
        <dbReference type="ARBA" id="ARBA00004651"/>
    </source>
</evidence>
<keyword evidence="5 6" id="KW-0472">Membrane</keyword>
<dbReference type="GO" id="GO:0022857">
    <property type="term" value="F:transmembrane transporter activity"/>
    <property type="evidence" value="ECO:0007669"/>
    <property type="project" value="InterPro"/>
</dbReference>
<dbReference type="Pfam" id="PF13520">
    <property type="entry name" value="AA_permease_2"/>
    <property type="match status" value="1"/>
</dbReference>
<feature type="transmembrane region" description="Helical" evidence="6">
    <location>
        <begin position="122"/>
        <end position="142"/>
    </location>
</feature>
<feature type="transmembrane region" description="Helical" evidence="6">
    <location>
        <begin position="162"/>
        <end position="183"/>
    </location>
</feature>
<accession>A0A6N7YKJ3</accession>
<feature type="transmembrane region" description="Helical" evidence="6">
    <location>
        <begin position="225"/>
        <end position="246"/>
    </location>
</feature>
<gene>
    <name evidence="7" type="ORF">GKO32_00120</name>
</gene>
<keyword evidence="3 6" id="KW-0812">Transmembrane</keyword>
<feature type="transmembrane region" description="Helical" evidence="6">
    <location>
        <begin position="89"/>
        <end position="110"/>
    </location>
</feature>
<evidence type="ECO:0000313" key="8">
    <source>
        <dbReference type="Proteomes" id="UP000440096"/>
    </source>
</evidence>
<proteinExistence type="predicted"/>
<protein>
    <submittedName>
        <fullName evidence="7">Amino acid permease</fullName>
    </submittedName>
</protein>
<dbReference type="GO" id="GO:0005886">
    <property type="term" value="C:plasma membrane"/>
    <property type="evidence" value="ECO:0007669"/>
    <property type="project" value="UniProtKB-SubCell"/>
</dbReference>
<comment type="caution">
    <text evidence="7">The sequence shown here is derived from an EMBL/GenBank/DDBJ whole genome shotgun (WGS) entry which is preliminary data.</text>
</comment>
<dbReference type="PANTHER" id="PTHR42770:SF13">
    <property type="entry name" value="L-METHIONINE_BRANCHED-CHAIN AMINO ACID EXPORTER YJEH"/>
    <property type="match status" value="1"/>
</dbReference>
<comment type="subcellular location">
    <subcellularLocation>
        <location evidence="1">Cell membrane</location>
        <topology evidence="1">Multi-pass membrane protein</topology>
    </subcellularLocation>
</comment>
<keyword evidence="8" id="KW-1185">Reference proteome</keyword>
<sequence length="473" mass="49188">MGRVVRSQRYRLQHQQRLLSGVARVAAVRYIHVTGPRRTVIGRAQSVNQSLRRTITVWQGVALYVGAVIGAGVLLLPGLSVTLAGPASLGAWLFDALLGIPLALVFAALAARFPDAGGVATYVRFAFGPALGTVIGWFYFVASATAQALVSLTGAYYASRLGFGRGEAFLLAAGILVIGTVANARGLKVSGRLQLVFSGVVATMLLLALLVSLPRFHAANWTPVAPHGLASVGQVALLIFFAFFGWEAIAHLSEEFRDPARDVQRATILSVGLITLLFVGVVVATIGTGTYGSDDVNRTVIARLMSNGAGNAVGMLTAVLALLISLGTVNAFIATTSRLGYALARDGVFPAPLAKVDSGGVPRAAVLGVGAFAGVALLITYVANWGPETLLVVPNSLVIVTYVIGMAAGARLLSGVPRVLALFSAVLCLALLPFSGATIGVPVVVAALAIAYRRWLGRPGPDSMARTQSAIRR</sequence>
<feature type="transmembrane region" description="Helical" evidence="6">
    <location>
        <begin position="312"/>
        <end position="333"/>
    </location>
</feature>
<evidence type="ECO:0000256" key="5">
    <source>
        <dbReference type="ARBA" id="ARBA00023136"/>
    </source>
</evidence>
<dbReference type="PANTHER" id="PTHR42770">
    <property type="entry name" value="AMINO ACID TRANSPORTER-RELATED"/>
    <property type="match status" value="1"/>
</dbReference>
<evidence type="ECO:0000256" key="3">
    <source>
        <dbReference type="ARBA" id="ARBA00022692"/>
    </source>
</evidence>
<dbReference type="EMBL" id="WMBA01000001">
    <property type="protein sequence ID" value="MTD52398.1"/>
    <property type="molecule type" value="Genomic_DNA"/>
</dbReference>
<keyword evidence="4 6" id="KW-1133">Transmembrane helix</keyword>